<dbReference type="InterPro" id="IPR013154">
    <property type="entry name" value="ADH-like_N"/>
</dbReference>
<dbReference type="PANTHER" id="PTHR44013">
    <property type="entry name" value="ZINC-TYPE ALCOHOL DEHYDROGENASE-LIKE PROTEIN C16A3.02C"/>
    <property type="match status" value="1"/>
</dbReference>
<dbReference type="Pfam" id="PF08240">
    <property type="entry name" value="ADH_N"/>
    <property type="match status" value="1"/>
</dbReference>
<dbReference type="CDD" id="cd08267">
    <property type="entry name" value="MDR1"/>
    <property type="match status" value="1"/>
</dbReference>
<dbReference type="SMART" id="SM00829">
    <property type="entry name" value="PKS_ER"/>
    <property type="match status" value="1"/>
</dbReference>
<dbReference type="SUPFAM" id="SSF50129">
    <property type="entry name" value="GroES-like"/>
    <property type="match status" value="1"/>
</dbReference>
<dbReference type="Gene3D" id="3.40.50.720">
    <property type="entry name" value="NAD(P)-binding Rossmann-like Domain"/>
    <property type="match status" value="1"/>
</dbReference>
<dbReference type="EMBL" id="QGNW01001642">
    <property type="protein sequence ID" value="RVW34366.1"/>
    <property type="molecule type" value="Genomic_DNA"/>
</dbReference>
<protein>
    <submittedName>
        <fullName evidence="3">Chloroplast envelope quinone oxidoreductase-like</fullName>
    </submittedName>
</protein>
<evidence type="ECO:0000256" key="1">
    <source>
        <dbReference type="SAM" id="Phobius"/>
    </source>
</evidence>
<keyword evidence="1" id="KW-0472">Membrane</keyword>
<dbReference type="GO" id="GO:0016491">
    <property type="term" value="F:oxidoreductase activity"/>
    <property type="evidence" value="ECO:0007669"/>
    <property type="project" value="InterPro"/>
</dbReference>
<gene>
    <name evidence="3" type="primary">CEQORH_1</name>
    <name evidence="3" type="ORF">CK203_092140</name>
</gene>
<dbReference type="InterPro" id="IPR052733">
    <property type="entry name" value="Chloroplast_QOR"/>
</dbReference>
<name>A0A438DG43_VITVI</name>
<dbReference type="Gene3D" id="3.90.180.10">
    <property type="entry name" value="Medium-chain alcohol dehydrogenases, catalytic domain"/>
    <property type="match status" value="1"/>
</dbReference>
<evidence type="ECO:0000313" key="4">
    <source>
        <dbReference type="Proteomes" id="UP000288805"/>
    </source>
</evidence>
<sequence length="398" mass="42198">MYFSLIANISPPHGVYTPKSKFVAAYPPHSTAHITWPTLFLDNSLFAFVFHCLFAVFLLSPSLYFPPDMATKLMQAVQYSSFGKGAAGLEHAEVPIPAPAKDEVLLKLEAASINPLDWKIRKGIWRPVVPRKLPHIPVTDVAGEVVEVGAGVKEFKAGDKVVSILSHVYGGGLAEFAVAKENLTVSRPPQVSAAEGAGLPLAGLTALQALTQVVGINIDGSGPKKSILITAASGGVGHYAVQLAKLGNTHVTATCGTRNIDLVKSLGADEVLDYTTPDGAALRSPSGQTYDAVVDCGTGNIPWSTFEPNLSTNGKVVSLTPNVSAMLTFALKKLTFSKKQLVPMFASIKKEKVNFLVGLVKEGKLKTVIDSKHPLSKAEDAWAKSIDGHATGKIIVEP</sequence>
<dbReference type="AlphaFoldDB" id="A0A438DG43"/>
<proteinExistence type="predicted"/>
<dbReference type="PANTHER" id="PTHR44013:SF1">
    <property type="entry name" value="ZINC-TYPE ALCOHOL DEHYDROGENASE-LIKE PROTEIN C16A3.02C"/>
    <property type="match status" value="1"/>
</dbReference>
<organism evidence="3 4">
    <name type="scientific">Vitis vinifera</name>
    <name type="common">Grape</name>
    <dbReference type="NCBI Taxonomy" id="29760"/>
    <lineage>
        <taxon>Eukaryota</taxon>
        <taxon>Viridiplantae</taxon>
        <taxon>Streptophyta</taxon>
        <taxon>Embryophyta</taxon>
        <taxon>Tracheophyta</taxon>
        <taxon>Spermatophyta</taxon>
        <taxon>Magnoliopsida</taxon>
        <taxon>eudicotyledons</taxon>
        <taxon>Gunneridae</taxon>
        <taxon>Pentapetalae</taxon>
        <taxon>rosids</taxon>
        <taxon>Vitales</taxon>
        <taxon>Vitaceae</taxon>
        <taxon>Viteae</taxon>
        <taxon>Vitis</taxon>
    </lineage>
</organism>
<dbReference type="InterPro" id="IPR036291">
    <property type="entry name" value="NAD(P)-bd_dom_sf"/>
</dbReference>
<feature type="transmembrane region" description="Helical" evidence="1">
    <location>
        <begin position="45"/>
        <end position="65"/>
    </location>
</feature>
<comment type="caution">
    <text evidence="3">The sequence shown here is derived from an EMBL/GenBank/DDBJ whole genome shotgun (WGS) entry which is preliminary data.</text>
</comment>
<evidence type="ECO:0000259" key="2">
    <source>
        <dbReference type="SMART" id="SM00829"/>
    </source>
</evidence>
<keyword evidence="1" id="KW-0812">Transmembrane</keyword>
<dbReference type="InterPro" id="IPR020843">
    <property type="entry name" value="ER"/>
</dbReference>
<accession>A0A438DG43</accession>
<dbReference type="OrthoDB" id="48317at2759"/>
<dbReference type="Proteomes" id="UP000288805">
    <property type="component" value="Unassembled WGS sequence"/>
</dbReference>
<dbReference type="Pfam" id="PF13602">
    <property type="entry name" value="ADH_zinc_N_2"/>
    <property type="match status" value="1"/>
</dbReference>
<dbReference type="SUPFAM" id="SSF51735">
    <property type="entry name" value="NAD(P)-binding Rossmann-fold domains"/>
    <property type="match status" value="1"/>
</dbReference>
<keyword evidence="1" id="KW-1133">Transmembrane helix</keyword>
<reference evidence="3 4" key="1">
    <citation type="journal article" date="2018" name="PLoS Genet.">
        <title>Population sequencing reveals clonal diversity and ancestral inbreeding in the grapevine cultivar Chardonnay.</title>
        <authorList>
            <person name="Roach M.J."/>
            <person name="Johnson D.L."/>
            <person name="Bohlmann J."/>
            <person name="van Vuuren H.J."/>
            <person name="Jones S.J."/>
            <person name="Pretorius I.S."/>
            <person name="Schmidt S.A."/>
            <person name="Borneman A.R."/>
        </authorList>
    </citation>
    <scope>NUCLEOTIDE SEQUENCE [LARGE SCALE GENOMIC DNA]</scope>
    <source>
        <strain evidence="4">cv. Chardonnay</strain>
        <tissue evidence="3">Leaf</tissue>
    </source>
</reference>
<feature type="domain" description="Enoyl reductase (ER)" evidence="2">
    <location>
        <begin position="85"/>
        <end position="396"/>
    </location>
</feature>
<evidence type="ECO:0000313" key="3">
    <source>
        <dbReference type="EMBL" id="RVW34366.1"/>
    </source>
</evidence>
<dbReference type="InterPro" id="IPR011032">
    <property type="entry name" value="GroES-like_sf"/>
</dbReference>